<organism evidence="2 3">
    <name type="scientific">Diaporthe helianthi</name>
    <dbReference type="NCBI Taxonomy" id="158607"/>
    <lineage>
        <taxon>Eukaryota</taxon>
        <taxon>Fungi</taxon>
        <taxon>Dikarya</taxon>
        <taxon>Ascomycota</taxon>
        <taxon>Pezizomycotina</taxon>
        <taxon>Sordariomycetes</taxon>
        <taxon>Sordariomycetidae</taxon>
        <taxon>Diaporthales</taxon>
        <taxon>Diaporthaceae</taxon>
        <taxon>Diaporthe</taxon>
    </lineage>
</organism>
<dbReference type="InParanoid" id="A0A2P5HZY6"/>
<proteinExistence type="predicted"/>
<feature type="region of interest" description="Disordered" evidence="1">
    <location>
        <begin position="28"/>
        <end position="74"/>
    </location>
</feature>
<feature type="compositionally biased region" description="Basic residues" evidence="1">
    <location>
        <begin position="190"/>
        <end position="202"/>
    </location>
</feature>
<dbReference type="OrthoDB" id="5226911at2759"/>
<keyword evidence="3" id="KW-1185">Reference proteome</keyword>
<accession>A0A2P5HZY6</accession>
<feature type="compositionally biased region" description="Low complexity" evidence="1">
    <location>
        <begin position="139"/>
        <end position="186"/>
    </location>
</feature>
<feature type="region of interest" description="Disordered" evidence="1">
    <location>
        <begin position="131"/>
        <end position="225"/>
    </location>
</feature>
<sequence length="332" mass="36510">MGLGTSVSSLLETYDNCISLLKAFKRRDKQDGSRKGTKPSDQQALLKRSLKTDRKKVERAYSSRVSASGDRFEKGDTKALSSLARVIQKLNAAIANLVRTASKGHGAGLDYQSLMSLSNSSRSQTIKTFDQLSRRLESKSSGSSVASTTSTKSSRTSKSSGSSSSSSSKASKTTSSSKSSAASKPSDGGKRKKSSKTPKRHDHNTGHKEPRRGEADRLPVGERPPRIEMSIATPLLDVMDHSPEHSAGSFLRRRPSFANRFSLVSMSSDSTRLGEIPERKWHRRRDDGQRPVGVGLDEYNTPVMYPVRPYQPQVKERRFLGLFRRGPAPSEY</sequence>
<dbReference type="STRING" id="158607.A0A2P5HZY6"/>
<feature type="compositionally biased region" description="Basic and acidic residues" evidence="1">
    <location>
        <begin position="50"/>
        <end position="61"/>
    </location>
</feature>
<gene>
    <name evidence="2" type="ORF">DHEL01_v205837</name>
</gene>
<evidence type="ECO:0000313" key="3">
    <source>
        <dbReference type="Proteomes" id="UP000094444"/>
    </source>
</evidence>
<dbReference type="Proteomes" id="UP000094444">
    <property type="component" value="Unassembled WGS sequence"/>
</dbReference>
<protein>
    <submittedName>
        <fullName evidence="2">Uncharacterized protein</fullName>
    </submittedName>
</protein>
<reference evidence="2" key="1">
    <citation type="submission" date="2017-09" db="EMBL/GenBank/DDBJ databases">
        <title>Polyketide synthases of a Diaporthe helianthi virulent isolate.</title>
        <authorList>
            <person name="Baroncelli R."/>
        </authorList>
    </citation>
    <scope>NUCLEOTIDE SEQUENCE [LARGE SCALE GENOMIC DNA]</scope>
    <source>
        <strain evidence="2">7/96</strain>
    </source>
</reference>
<feature type="compositionally biased region" description="Basic and acidic residues" evidence="1">
    <location>
        <begin position="203"/>
        <end position="225"/>
    </location>
</feature>
<evidence type="ECO:0000313" key="2">
    <source>
        <dbReference type="EMBL" id="POS75769.1"/>
    </source>
</evidence>
<name>A0A2P5HZY6_DIAHE</name>
<comment type="caution">
    <text evidence="2">The sequence shown here is derived from an EMBL/GenBank/DDBJ whole genome shotgun (WGS) entry which is preliminary data.</text>
</comment>
<dbReference type="AlphaFoldDB" id="A0A2P5HZY6"/>
<evidence type="ECO:0000256" key="1">
    <source>
        <dbReference type="SAM" id="MobiDB-lite"/>
    </source>
</evidence>
<dbReference type="EMBL" id="MAVT02000446">
    <property type="protein sequence ID" value="POS75769.1"/>
    <property type="molecule type" value="Genomic_DNA"/>
</dbReference>